<reference evidence="3" key="1">
    <citation type="submission" date="2022-01" db="EMBL/GenBank/DDBJ databases">
        <authorList>
            <person name="Jo J.-H."/>
            <person name="Im W.-T."/>
        </authorList>
    </citation>
    <scope>NUCLEOTIDE SEQUENCE</scope>
    <source>
        <strain evidence="3">I2-34</strain>
    </source>
</reference>
<gene>
    <name evidence="3" type="ORF">LVY72_11440</name>
</gene>
<dbReference type="EMBL" id="JAKLTQ010000007">
    <property type="protein sequence ID" value="MCG2622526.1"/>
    <property type="molecule type" value="Genomic_DNA"/>
</dbReference>
<keyword evidence="1 3" id="KW-0378">Hydrolase</keyword>
<proteinExistence type="predicted"/>
<evidence type="ECO:0000313" key="3">
    <source>
        <dbReference type="EMBL" id="MCG2622526.1"/>
    </source>
</evidence>
<dbReference type="Pfam" id="PF00561">
    <property type="entry name" value="Abhydrolase_1"/>
    <property type="match status" value="1"/>
</dbReference>
<sequence>MDSTSLQYAEVDGARLCFRDSGEGRPLLFLHGTSASLGVWDGVIGHLDGGYRAVALDQRGHGRSSKPAHGYSQQDFARDILGLVSSLGLKDVVLVGHSLGARNAVVAADAAPELFAGVVAVDYLPFVEPQVIDDLENRVLGGFRSFGTEAEIVDYLCARYPRTPRAALQRRAAYGYQRQEDRFLPLADPEAMRGTVDSFRTDFAEAFRSVRVPVAVLRGEHSAIVSPRAYARSQQERPDFSYITVPDCDHYIPEVAPEAIARAITTRFPAIDMKGQASCPSTSRI</sequence>
<evidence type="ECO:0000313" key="4">
    <source>
        <dbReference type="Proteomes" id="UP001165368"/>
    </source>
</evidence>
<dbReference type="InterPro" id="IPR050266">
    <property type="entry name" value="AB_hydrolase_sf"/>
</dbReference>
<evidence type="ECO:0000259" key="2">
    <source>
        <dbReference type="Pfam" id="PF00561"/>
    </source>
</evidence>
<evidence type="ECO:0000256" key="1">
    <source>
        <dbReference type="ARBA" id="ARBA00022801"/>
    </source>
</evidence>
<dbReference type="GO" id="GO:0016787">
    <property type="term" value="F:hydrolase activity"/>
    <property type="evidence" value="ECO:0007669"/>
    <property type="project" value="UniProtKB-KW"/>
</dbReference>
<keyword evidence="4" id="KW-1185">Reference proteome</keyword>
<name>A0ABS9L773_9MICC</name>
<dbReference type="InterPro" id="IPR029058">
    <property type="entry name" value="AB_hydrolase_fold"/>
</dbReference>
<dbReference type="RefSeq" id="WP_237820919.1">
    <property type="nucleotide sequence ID" value="NZ_JAKLTQ010000007.1"/>
</dbReference>
<organism evidence="3 4">
    <name type="scientific">Arthrobacter hankyongi</name>
    <dbReference type="NCBI Taxonomy" id="2904801"/>
    <lineage>
        <taxon>Bacteria</taxon>
        <taxon>Bacillati</taxon>
        <taxon>Actinomycetota</taxon>
        <taxon>Actinomycetes</taxon>
        <taxon>Micrococcales</taxon>
        <taxon>Micrococcaceae</taxon>
        <taxon>Arthrobacter</taxon>
    </lineage>
</organism>
<dbReference type="Gene3D" id="3.40.50.1820">
    <property type="entry name" value="alpha/beta hydrolase"/>
    <property type="match status" value="1"/>
</dbReference>
<comment type="caution">
    <text evidence="3">The sequence shown here is derived from an EMBL/GenBank/DDBJ whole genome shotgun (WGS) entry which is preliminary data.</text>
</comment>
<protein>
    <submittedName>
        <fullName evidence="3">Alpha/beta hydrolase</fullName>
    </submittedName>
</protein>
<dbReference type="Proteomes" id="UP001165368">
    <property type="component" value="Unassembled WGS sequence"/>
</dbReference>
<feature type="domain" description="AB hydrolase-1" evidence="2">
    <location>
        <begin position="26"/>
        <end position="255"/>
    </location>
</feature>
<dbReference type="InterPro" id="IPR000073">
    <property type="entry name" value="AB_hydrolase_1"/>
</dbReference>
<accession>A0ABS9L773</accession>
<dbReference type="PANTHER" id="PTHR43798">
    <property type="entry name" value="MONOACYLGLYCEROL LIPASE"/>
    <property type="match status" value="1"/>
</dbReference>
<dbReference type="PANTHER" id="PTHR43798:SF31">
    <property type="entry name" value="AB HYDROLASE SUPERFAMILY PROTEIN YCLE"/>
    <property type="match status" value="1"/>
</dbReference>
<dbReference type="SUPFAM" id="SSF53474">
    <property type="entry name" value="alpha/beta-Hydrolases"/>
    <property type="match status" value="1"/>
</dbReference>